<dbReference type="AlphaFoldDB" id="A0A0N4V8N5"/>
<name>A0A0N4V8N5_ENTVE</name>
<evidence type="ECO:0000313" key="12">
    <source>
        <dbReference type="Proteomes" id="UP000274131"/>
    </source>
</evidence>
<keyword evidence="6 8" id="KW-0863">Zinc-finger</keyword>
<dbReference type="PROSITE" id="PS50089">
    <property type="entry name" value="ZF_RING_2"/>
    <property type="match status" value="1"/>
</dbReference>
<evidence type="ECO:0000256" key="8">
    <source>
        <dbReference type="PROSITE-ProRule" id="PRU00175"/>
    </source>
</evidence>
<reference evidence="13" key="1">
    <citation type="submission" date="2017-02" db="UniProtKB">
        <authorList>
            <consortium name="WormBaseParasite"/>
        </authorList>
    </citation>
    <scope>IDENTIFICATION</scope>
</reference>
<evidence type="ECO:0000313" key="11">
    <source>
        <dbReference type="EMBL" id="VDD91545.1"/>
    </source>
</evidence>
<dbReference type="WBParaSite" id="EVEC_0000674801-mRNA-1">
    <property type="protein sequence ID" value="EVEC_0000674801-mRNA-1"/>
    <property type="gene ID" value="EVEC_0000674801"/>
</dbReference>
<dbReference type="SMART" id="SM00184">
    <property type="entry name" value="RING"/>
    <property type="match status" value="1"/>
</dbReference>
<evidence type="ECO:0000256" key="9">
    <source>
        <dbReference type="SAM" id="MobiDB-lite"/>
    </source>
</evidence>
<dbReference type="EMBL" id="UXUI01008459">
    <property type="protein sequence ID" value="VDD91545.1"/>
    <property type="molecule type" value="Genomic_DNA"/>
</dbReference>
<accession>A0A0N4V8N5</accession>
<dbReference type="GO" id="GO:0016567">
    <property type="term" value="P:protein ubiquitination"/>
    <property type="evidence" value="ECO:0007669"/>
    <property type="project" value="UniProtKB-UniPathway"/>
</dbReference>
<feature type="compositionally biased region" description="Low complexity" evidence="9">
    <location>
        <begin position="259"/>
        <end position="275"/>
    </location>
</feature>
<dbReference type="InterPro" id="IPR013083">
    <property type="entry name" value="Znf_RING/FYVE/PHD"/>
</dbReference>
<keyword evidence="7" id="KW-0862">Zinc</keyword>
<evidence type="ECO:0000256" key="1">
    <source>
        <dbReference type="ARBA" id="ARBA00000900"/>
    </source>
</evidence>
<dbReference type="GO" id="GO:0000151">
    <property type="term" value="C:ubiquitin ligase complex"/>
    <property type="evidence" value="ECO:0007669"/>
    <property type="project" value="InterPro"/>
</dbReference>
<comment type="catalytic activity">
    <reaction evidence="1">
        <text>S-ubiquitinyl-[E2 ubiquitin-conjugating enzyme]-L-cysteine + [acceptor protein]-L-lysine = [E2 ubiquitin-conjugating enzyme]-L-cysteine + N(6)-ubiquitinyl-[acceptor protein]-L-lysine.</text>
        <dbReference type="EC" id="2.3.2.27"/>
    </reaction>
</comment>
<evidence type="ECO:0000256" key="7">
    <source>
        <dbReference type="ARBA" id="ARBA00022833"/>
    </source>
</evidence>
<dbReference type="GO" id="GO:0008270">
    <property type="term" value="F:zinc ion binding"/>
    <property type="evidence" value="ECO:0007669"/>
    <property type="project" value="UniProtKB-KW"/>
</dbReference>
<dbReference type="CDD" id="cd16531">
    <property type="entry name" value="RING-HC_RING1-like"/>
    <property type="match status" value="1"/>
</dbReference>
<keyword evidence="12" id="KW-1185">Reference proteome</keyword>
<dbReference type="InterPro" id="IPR017907">
    <property type="entry name" value="Znf_RING_CS"/>
</dbReference>
<dbReference type="InterPro" id="IPR001841">
    <property type="entry name" value="Znf_RING"/>
</dbReference>
<comment type="pathway">
    <text evidence="2">Protein modification; protein ubiquitination.</text>
</comment>
<dbReference type="UniPathway" id="UPA00143"/>
<protein>
    <recommendedName>
        <fullName evidence="3">RING-type E3 ubiquitin transferase</fullName>
        <ecNumber evidence="3">2.3.2.27</ecNumber>
    </recommendedName>
</protein>
<dbReference type="PANTHER" id="PTHR46076:SF3">
    <property type="entry name" value="E3 UBIQUITIN-PROTEIN LIGASE RING1"/>
    <property type="match status" value="1"/>
</dbReference>
<dbReference type="InterPro" id="IPR043540">
    <property type="entry name" value="RING1/RING2"/>
</dbReference>
<dbReference type="Pfam" id="PF13923">
    <property type="entry name" value="zf-C3HC4_2"/>
    <property type="match status" value="1"/>
</dbReference>
<feature type="domain" description="RING-type" evidence="10">
    <location>
        <begin position="51"/>
        <end position="91"/>
    </location>
</feature>
<feature type="compositionally biased region" description="Low complexity" evidence="9">
    <location>
        <begin position="234"/>
        <end position="252"/>
    </location>
</feature>
<dbReference type="GO" id="GO:0003682">
    <property type="term" value="F:chromatin binding"/>
    <property type="evidence" value="ECO:0007669"/>
    <property type="project" value="TreeGrafter"/>
</dbReference>
<dbReference type="GO" id="GO:0061630">
    <property type="term" value="F:ubiquitin protein ligase activity"/>
    <property type="evidence" value="ECO:0007669"/>
    <property type="project" value="UniProtKB-EC"/>
</dbReference>
<evidence type="ECO:0000256" key="2">
    <source>
        <dbReference type="ARBA" id="ARBA00004906"/>
    </source>
</evidence>
<evidence type="ECO:0000256" key="6">
    <source>
        <dbReference type="ARBA" id="ARBA00022771"/>
    </source>
</evidence>
<organism evidence="13">
    <name type="scientific">Enterobius vermicularis</name>
    <name type="common">Human pinworm</name>
    <dbReference type="NCBI Taxonomy" id="51028"/>
    <lineage>
        <taxon>Eukaryota</taxon>
        <taxon>Metazoa</taxon>
        <taxon>Ecdysozoa</taxon>
        <taxon>Nematoda</taxon>
        <taxon>Chromadorea</taxon>
        <taxon>Rhabditida</taxon>
        <taxon>Spirurina</taxon>
        <taxon>Oxyuridomorpha</taxon>
        <taxon>Oxyuroidea</taxon>
        <taxon>Oxyuridae</taxon>
        <taxon>Enterobius</taxon>
    </lineage>
</organism>
<gene>
    <name evidence="11" type="ORF">EVEC_LOCUS6296</name>
</gene>
<evidence type="ECO:0000313" key="13">
    <source>
        <dbReference type="WBParaSite" id="EVEC_0000674801-mRNA-1"/>
    </source>
</evidence>
<dbReference type="STRING" id="51028.A0A0N4V8N5"/>
<feature type="region of interest" description="Disordered" evidence="9">
    <location>
        <begin position="1"/>
        <end position="23"/>
    </location>
</feature>
<keyword evidence="5" id="KW-0479">Metal-binding</keyword>
<dbReference type="OrthoDB" id="337575at2759"/>
<dbReference type="Gene3D" id="3.30.40.10">
    <property type="entry name" value="Zinc/RING finger domain, C3HC4 (zinc finger)"/>
    <property type="match status" value="1"/>
</dbReference>
<dbReference type="PANTHER" id="PTHR46076">
    <property type="entry name" value="E3 UBIQUITIN-PROTEIN LIGASE RING1 / RING 2 FAMILY MEMBER"/>
    <property type="match status" value="1"/>
</dbReference>
<evidence type="ECO:0000256" key="4">
    <source>
        <dbReference type="ARBA" id="ARBA00022679"/>
    </source>
</evidence>
<reference evidence="11 12" key="2">
    <citation type="submission" date="2018-10" db="EMBL/GenBank/DDBJ databases">
        <authorList>
            <consortium name="Pathogen Informatics"/>
        </authorList>
    </citation>
    <scope>NUCLEOTIDE SEQUENCE [LARGE SCALE GENOMIC DNA]</scope>
</reference>
<evidence type="ECO:0000256" key="3">
    <source>
        <dbReference type="ARBA" id="ARBA00012483"/>
    </source>
</evidence>
<proteinExistence type="predicted"/>
<dbReference type="SUPFAM" id="SSF57850">
    <property type="entry name" value="RING/U-box"/>
    <property type="match status" value="1"/>
</dbReference>
<evidence type="ECO:0000259" key="10">
    <source>
        <dbReference type="PROSITE" id="PS50089"/>
    </source>
</evidence>
<dbReference type="Proteomes" id="UP000274131">
    <property type="component" value="Unassembled WGS sequence"/>
</dbReference>
<feature type="region of interest" description="Disordered" evidence="9">
    <location>
        <begin position="229"/>
        <end position="283"/>
    </location>
</feature>
<dbReference type="PROSITE" id="PS00518">
    <property type="entry name" value="ZF_RING_1"/>
    <property type="match status" value="1"/>
</dbReference>
<keyword evidence="4" id="KW-0808">Transferase</keyword>
<dbReference type="GO" id="GO:0031519">
    <property type="term" value="C:PcG protein complex"/>
    <property type="evidence" value="ECO:0007669"/>
    <property type="project" value="TreeGrafter"/>
</dbReference>
<dbReference type="EC" id="2.3.2.27" evidence="3"/>
<evidence type="ECO:0000256" key="5">
    <source>
        <dbReference type="ARBA" id="ARBA00022723"/>
    </source>
</evidence>
<feature type="region of interest" description="Disordered" evidence="9">
    <location>
        <begin position="147"/>
        <end position="199"/>
    </location>
</feature>
<feature type="compositionally biased region" description="Low complexity" evidence="9">
    <location>
        <begin position="183"/>
        <end position="194"/>
    </location>
</feature>
<sequence length="501" mass="55578">MNNGSSAPENINGPKPLELTEYDMQRRPHKAITDSTEIRIFPRMLAAELCCPICLDLLTNTMTSKECLHRFCCECITTALMRGNKECPTCRKKLVSKRSLRPDPNFDALINKIWPDRQVYEKLQEKALEIFQQKSNIKALQKSIEAGMKEQARNRRQRVQGSYDYERRKKRGRPPEHPDRSENNSPVSNSPELSGEGDMEVDQLHERNEDGTFAPGTSGTETVANGVAHSTTNSFSDSDGSLDSSADSSLTDSSDDSSDTTSTSSSESAVQASSSKTQPQLLQGTEADGAQLPAASLSDANHNVEPPSTTCFLKDRINKWVEKSLSESVAPVENMEQLERRVDEELDIVDIRTGGGFLDIEAELLPAKSLLKRNDVPAPLLRRRYIRTKGDTTMEHLGEFLYQVCCEELSAEASNGSEAMTSADSSAGSKATQNVPRPEHFYVYSRFGGHSVNKIFGNENVLSALHTQKRGDHLMIFFDTASLDIHSKSVLDEIVYGDFLK</sequence>
<feature type="compositionally biased region" description="Basic and acidic residues" evidence="9">
    <location>
        <begin position="173"/>
        <end position="182"/>
    </location>
</feature>